<dbReference type="PANTHER" id="PTHR31157">
    <property type="entry name" value="SCP DOMAIN-CONTAINING PROTEIN"/>
    <property type="match status" value="1"/>
</dbReference>
<dbReference type="RefSeq" id="WP_186811485.1">
    <property type="nucleotide sequence ID" value="NZ_BJUA01000008.1"/>
</dbReference>
<evidence type="ECO:0000313" key="4">
    <source>
        <dbReference type="Proteomes" id="UP000321386"/>
    </source>
</evidence>
<dbReference type="InterPro" id="IPR035940">
    <property type="entry name" value="CAP_sf"/>
</dbReference>
<proteinExistence type="predicted"/>
<feature type="domain" description="SCP" evidence="2">
    <location>
        <begin position="170"/>
        <end position="271"/>
    </location>
</feature>
<comment type="caution">
    <text evidence="3">The sequence shown here is derived from an EMBL/GenBank/DDBJ whole genome shotgun (WGS) entry which is preliminary data.</text>
</comment>
<dbReference type="CDD" id="cd05379">
    <property type="entry name" value="CAP_bacterial"/>
    <property type="match status" value="1"/>
</dbReference>
<feature type="region of interest" description="Disordered" evidence="1">
    <location>
        <begin position="71"/>
        <end position="161"/>
    </location>
</feature>
<name>A0A510UU17_9CELL</name>
<reference evidence="3 4" key="1">
    <citation type="submission" date="2019-07" db="EMBL/GenBank/DDBJ databases">
        <title>Whole genome shotgun sequence of Cellulomonas persica NBRC 101101.</title>
        <authorList>
            <person name="Hosoyama A."/>
            <person name="Uohara A."/>
            <person name="Ohji S."/>
            <person name="Ichikawa N."/>
        </authorList>
    </citation>
    <scope>NUCLEOTIDE SEQUENCE [LARGE SCALE GENOMIC DNA]</scope>
    <source>
        <strain evidence="3 4">NBRC 101101</strain>
    </source>
</reference>
<dbReference type="PANTHER" id="PTHR31157:SF1">
    <property type="entry name" value="SCP DOMAIN-CONTAINING PROTEIN"/>
    <property type="match status" value="1"/>
</dbReference>
<keyword evidence="4" id="KW-1185">Reference proteome</keyword>
<dbReference type="Proteomes" id="UP000321386">
    <property type="component" value="Unassembled WGS sequence"/>
</dbReference>
<sequence>MPVSARDPRRRDLRRHRRWRRARATRRRLLAEATATLTLAVAAALGVPLLLGPSHDEVDIGAAVVELVGDRPTGDAAGRGPDRTASRSAGRGEPSTTADPAPSASPSSDADASATAPAQDAARAATSPAAEPTSAHPAAPTSAPTTAPTSRADEPDEPSADTAYAEAVVELTNAARREAGLAELAVSPCATEQAVSRAAVLVAEDRFEHDPLDPVVKSCAAGAVGENLALGYPDAQAAVEGWLASTGHRENILRPGYTSIGVGCVTGEHGPLCAQVFLG</sequence>
<evidence type="ECO:0000259" key="2">
    <source>
        <dbReference type="Pfam" id="PF00188"/>
    </source>
</evidence>
<gene>
    <name evidence="3" type="ORF">CPE01_18900</name>
</gene>
<organism evidence="3 4">
    <name type="scientific">Cellulomonas persica</name>
    <dbReference type="NCBI Taxonomy" id="76861"/>
    <lineage>
        <taxon>Bacteria</taxon>
        <taxon>Bacillati</taxon>
        <taxon>Actinomycetota</taxon>
        <taxon>Actinomycetes</taxon>
        <taxon>Micrococcales</taxon>
        <taxon>Cellulomonadaceae</taxon>
        <taxon>Cellulomonas</taxon>
    </lineage>
</organism>
<dbReference type="InterPro" id="IPR014044">
    <property type="entry name" value="CAP_dom"/>
</dbReference>
<evidence type="ECO:0000313" key="3">
    <source>
        <dbReference type="EMBL" id="GEK18157.1"/>
    </source>
</evidence>
<accession>A0A510UU17</accession>
<dbReference type="SUPFAM" id="SSF55797">
    <property type="entry name" value="PR-1-like"/>
    <property type="match status" value="1"/>
</dbReference>
<dbReference type="EMBL" id="BJUA01000008">
    <property type="protein sequence ID" value="GEK18157.1"/>
    <property type="molecule type" value="Genomic_DNA"/>
</dbReference>
<protein>
    <recommendedName>
        <fullName evidence="2">SCP domain-containing protein</fullName>
    </recommendedName>
</protein>
<dbReference type="AlphaFoldDB" id="A0A510UU17"/>
<dbReference type="Pfam" id="PF00188">
    <property type="entry name" value="CAP"/>
    <property type="match status" value="1"/>
</dbReference>
<feature type="compositionally biased region" description="Low complexity" evidence="1">
    <location>
        <begin position="94"/>
        <end position="150"/>
    </location>
</feature>
<dbReference type="Gene3D" id="3.40.33.10">
    <property type="entry name" value="CAP"/>
    <property type="match status" value="1"/>
</dbReference>
<evidence type="ECO:0000256" key="1">
    <source>
        <dbReference type="SAM" id="MobiDB-lite"/>
    </source>
</evidence>